<reference evidence="1 2" key="1">
    <citation type="submission" date="2020-08" db="EMBL/GenBank/DDBJ databases">
        <title>Genome sequence of Diaphorobacter ruginosibacter DSM 27467T.</title>
        <authorList>
            <person name="Hyun D.-W."/>
            <person name="Bae J.-W."/>
        </authorList>
    </citation>
    <scope>NUCLEOTIDE SEQUENCE [LARGE SCALE GENOMIC DNA]</scope>
    <source>
        <strain evidence="1 2">DSM 27467</strain>
    </source>
</reference>
<evidence type="ECO:0000313" key="2">
    <source>
        <dbReference type="Proteomes" id="UP000515811"/>
    </source>
</evidence>
<evidence type="ECO:0000313" key="1">
    <source>
        <dbReference type="EMBL" id="QNN55751.1"/>
    </source>
</evidence>
<dbReference type="KEGG" id="drg:H9K76_14125"/>
<dbReference type="EMBL" id="CP060714">
    <property type="protein sequence ID" value="QNN55751.1"/>
    <property type="molecule type" value="Genomic_DNA"/>
</dbReference>
<sequence>MMLDPITFSIYDIQQFPIVTMRNDAIRPGYAQQWEAELERLIDQQQPFVIIFPSGRPETEDHEDRKWRILWFKANKQRLGGVCRALISIEPDASEREAARAREVDLSKVFGVPLRTVENSDDAIQVAQQLFAHDAAPSE</sequence>
<dbReference type="AlphaFoldDB" id="A0A7G9RJH6"/>
<dbReference type="Proteomes" id="UP000515811">
    <property type="component" value="Chromosome"/>
</dbReference>
<name>A0A7G9RJH6_9BURK</name>
<keyword evidence="2" id="KW-1185">Reference proteome</keyword>
<dbReference type="RefSeq" id="WP_187596024.1">
    <property type="nucleotide sequence ID" value="NZ_CP060714.1"/>
</dbReference>
<proteinExistence type="predicted"/>
<organism evidence="1 2">
    <name type="scientific">Diaphorobacter ruginosibacter</name>
    <dbReference type="NCBI Taxonomy" id="1715720"/>
    <lineage>
        <taxon>Bacteria</taxon>
        <taxon>Pseudomonadati</taxon>
        <taxon>Pseudomonadota</taxon>
        <taxon>Betaproteobacteria</taxon>
        <taxon>Burkholderiales</taxon>
        <taxon>Comamonadaceae</taxon>
        <taxon>Diaphorobacter</taxon>
    </lineage>
</organism>
<accession>A0A7G9RJH6</accession>
<protein>
    <submittedName>
        <fullName evidence="1">Uncharacterized protein</fullName>
    </submittedName>
</protein>
<gene>
    <name evidence="1" type="ORF">H9K76_14125</name>
</gene>